<evidence type="ECO:0000313" key="4">
    <source>
        <dbReference type="WBParaSite" id="BXY_0755900.1"/>
    </source>
</evidence>
<dbReference type="InterPro" id="IPR007062">
    <property type="entry name" value="PPI-2"/>
</dbReference>
<dbReference type="PANTHER" id="PTHR12398:SF20">
    <property type="entry name" value="PROTEIN PHOSPHATASE 1 REGULATORY INHIBITOR SUBUNIT 2"/>
    <property type="match status" value="1"/>
</dbReference>
<feature type="compositionally biased region" description="Basic and acidic residues" evidence="2">
    <location>
        <begin position="196"/>
        <end position="223"/>
    </location>
</feature>
<dbReference type="GO" id="GO:0009966">
    <property type="term" value="P:regulation of signal transduction"/>
    <property type="evidence" value="ECO:0007669"/>
    <property type="project" value="InterPro"/>
</dbReference>
<reference evidence="4" key="1">
    <citation type="submission" date="2016-11" db="UniProtKB">
        <authorList>
            <consortium name="WormBaseParasite"/>
        </authorList>
    </citation>
    <scope>IDENTIFICATION</scope>
</reference>
<protein>
    <submittedName>
        <fullName evidence="4">Protein phosphatase inhibitor 2</fullName>
    </submittedName>
</protein>
<comment type="similarity">
    <text evidence="1">Belongs to the protein phosphatase inhibitor 2 family.</text>
</comment>
<evidence type="ECO:0000313" key="3">
    <source>
        <dbReference type="Proteomes" id="UP000095284"/>
    </source>
</evidence>
<feature type="compositionally biased region" description="Basic and acidic residues" evidence="2">
    <location>
        <begin position="112"/>
        <end position="124"/>
    </location>
</feature>
<dbReference type="eggNOG" id="KOG4041">
    <property type="taxonomic scope" value="Eukaryota"/>
</dbReference>
<sequence length="230" mass="26009">MIGNYWLKFFFVSSTEIAFVSIAIFCLMRVDALNYVVCLVISTIKKYKMDEESAVSSKDPTEFLKLQPKKSILKAKQPSIDTQGRQLSQDDEHKKAHYDEMNILATHHPADKDYGHMKIDEPKTPYHAFSDSEEDSSASQSRPRRVSLVGNAVDAEELCKGLAAAASGNFPRKLSAAGSMGDDEEMDESEMTPEQIAHKREFEQKRKKHYDEGSALRRAKELLAQEDNEE</sequence>
<dbReference type="PANTHER" id="PTHR12398">
    <property type="entry name" value="PROTEIN PHOSPHATASE INHIBITOR"/>
    <property type="match status" value="1"/>
</dbReference>
<evidence type="ECO:0000256" key="1">
    <source>
        <dbReference type="ARBA" id="ARBA00005472"/>
    </source>
</evidence>
<feature type="region of interest" description="Disordered" evidence="2">
    <location>
        <begin position="112"/>
        <end position="145"/>
    </location>
</feature>
<feature type="compositionally biased region" description="Acidic residues" evidence="2">
    <location>
        <begin position="181"/>
        <end position="191"/>
    </location>
</feature>
<dbReference type="Pfam" id="PF04979">
    <property type="entry name" value="IPP-2"/>
    <property type="match status" value="1"/>
</dbReference>
<dbReference type="Proteomes" id="UP000095284">
    <property type="component" value="Unplaced"/>
</dbReference>
<feature type="region of interest" description="Disordered" evidence="2">
    <location>
        <begin position="172"/>
        <end position="230"/>
    </location>
</feature>
<evidence type="ECO:0000256" key="2">
    <source>
        <dbReference type="SAM" id="MobiDB-lite"/>
    </source>
</evidence>
<dbReference type="AlphaFoldDB" id="A0A1I7S3H8"/>
<name>A0A1I7S3H8_BURXY</name>
<proteinExistence type="inferred from homology"/>
<dbReference type="Gene3D" id="6.10.250.1050">
    <property type="match status" value="1"/>
</dbReference>
<dbReference type="WBParaSite" id="BXY_0755900.1">
    <property type="protein sequence ID" value="BXY_0755900.1"/>
    <property type="gene ID" value="BXY_0755900"/>
</dbReference>
<dbReference type="GO" id="GO:0004864">
    <property type="term" value="F:protein phosphatase inhibitor activity"/>
    <property type="evidence" value="ECO:0007669"/>
    <property type="project" value="InterPro"/>
</dbReference>
<organism evidence="3 4">
    <name type="scientific">Bursaphelenchus xylophilus</name>
    <name type="common">Pinewood nematode worm</name>
    <name type="synonym">Aphelenchoides xylophilus</name>
    <dbReference type="NCBI Taxonomy" id="6326"/>
    <lineage>
        <taxon>Eukaryota</taxon>
        <taxon>Metazoa</taxon>
        <taxon>Ecdysozoa</taxon>
        <taxon>Nematoda</taxon>
        <taxon>Chromadorea</taxon>
        <taxon>Rhabditida</taxon>
        <taxon>Tylenchina</taxon>
        <taxon>Tylenchomorpha</taxon>
        <taxon>Aphelenchoidea</taxon>
        <taxon>Aphelenchoididae</taxon>
        <taxon>Bursaphelenchus</taxon>
    </lineage>
</organism>
<accession>A0A1I7S3H8</accession>